<accession>K1RK04</accession>
<feature type="compositionally biased region" description="Polar residues" evidence="1">
    <location>
        <begin position="50"/>
        <end position="64"/>
    </location>
</feature>
<dbReference type="EMBL" id="JH818364">
    <property type="protein sequence ID" value="EKC41950.1"/>
    <property type="molecule type" value="Genomic_DNA"/>
</dbReference>
<proteinExistence type="predicted"/>
<sequence length="133" mass="15198">MSITLSNFEIFCLQGPDLTLNVVVRKTEFYGMQLKVQEVEELSARLRNIDSQQLSKRNPNNADLSDTHRPTELREMYGQLFDNEWSDAFEALRDSSIAKEGDDDAISKESDDDDEFYPDILSILKTLVEASSK</sequence>
<evidence type="ECO:0000313" key="2">
    <source>
        <dbReference type="EMBL" id="EKC41950.1"/>
    </source>
</evidence>
<name>K1RK04_MAGGI</name>
<reference evidence="2" key="1">
    <citation type="journal article" date="2012" name="Nature">
        <title>The oyster genome reveals stress adaptation and complexity of shell formation.</title>
        <authorList>
            <person name="Zhang G."/>
            <person name="Fang X."/>
            <person name="Guo X."/>
            <person name="Li L."/>
            <person name="Luo R."/>
            <person name="Xu F."/>
            <person name="Yang P."/>
            <person name="Zhang L."/>
            <person name="Wang X."/>
            <person name="Qi H."/>
            <person name="Xiong Z."/>
            <person name="Que H."/>
            <person name="Xie Y."/>
            <person name="Holland P.W."/>
            <person name="Paps J."/>
            <person name="Zhu Y."/>
            <person name="Wu F."/>
            <person name="Chen Y."/>
            <person name="Wang J."/>
            <person name="Peng C."/>
            <person name="Meng J."/>
            <person name="Yang L."/>
            <person name="Liu J."/>
            <person name="Wen B."/>
            <person name="Zhang N."/>
            <person name="Huang Z."/>
            <person name="Zhu Q."/>
            <person name="Feng Y."/>
            <person name="Mount A."/>
            <person name="Hedgecock D."/>
            <person name="Xu Z."/>
            <person name="Liu Y."/>
            <person name="Domazet-Loso T."/>
            <person name="Du Y."/>
            <person name="Sun X."/>
            <person name="Zhang S."/>
            <person name="Liu B."/>
            <person name="Cheng P."/>
            <person name="Jiang X."/>
            <person name="Li J."/>
            <person name="Fan D."/>
            <person name="Wang W."/>
            <person name="Fu W."/>
            <person name="Wang T."/>
            <person name="Wang B."/>
            <person name="Zhang J."/>
            <person name="Peng Z."/>
            <person name="Li Y."/>
            <person name="Li N."/>
            <person name="Wang J."/>
            <person name="Chen M."/>
            <person name="He Y."/>
            <person name="Tan F."/>
            <person name="Song X."/>
            <person name="Zheng Q."/>
            <person name="Huang R."/>
            <person name="Yang H."/>
            <person name="Du X."/>
            <person name="Chen L."/>
            <person name="Yang M."/>
            <person name="Gaffney P.M."/>
            <person name="Wang S."/>
            <person name="Luo L."/>
            <person name="She Z."/>
            <person name="Ming Y."/>
            <person name="Huang W."/>
            <person name="Zhang S."/>
            <person name="Huang B."/>
            <person name="Zhang Y."/>
            <person name="Qu T."/>
            <person name="Ni P."/>
            <person name="Miao G."/>
            <person name="Wang J."/>
            <person name="Wang Q."/>
            <person name="Steinberg C.E."/>
            <person name="Wang H."/>
            <person name="Li N."/>
            <person name="Qian L."/>
            <person name="Zhang G."/>
            <person name="Li Y."/>
            <person name="Yang H."/>
            <person name="Liu X."/>
            <person name="Wang J."/>
            <person name="Yin Y."/>
            <person name="Wang J."/>
        </authorList>
    </citation>
    <scope>NUCLEOTIDE SEQUENCE [LARGE SCALE GENOMIC DNA]</scope>
    <source>
        <strain evidence="2">05x7-T-G4-1.051#20</strain>
    </source>
</reference>
<gene>
    <name evidence="2" type="ORF">CGI_10006310</name>
</gene>
<protein>
    <submittedName>
        <fullName evidence="2">Uncharacterized protein</fullName>
    </submittedName>
</protein>
<evidence type="ECO:0000256" key="1">
    <source>
        <dbReference type="SAM" id="MobiDB-lite"/>
    </source>
</evidence>
<feature type="region of interest" description="Disordered" evidence="1">
    <location>
        <begin position="50"/>
        <end position="69"/>
    </location>
</feature>
<dbReference type="InParanoid" id="K1RK04"/>
<organism evidence="2">
    <name type="scientific">Magallana gigas</name>
    <name type="common">Pacific oyster</name>
    <name type="synonym">Crassostrea gigas</name>
    <dbReference type="NCBI Taxonomy" id="29159"/>
    <lineage>
        <taxon>Eukaryota</taxon>
        <taxon>Metazoa</taxon>
        <taxon>Spiralia</taxon>
        <taxon>Lophotrochozoa</taxon>
        <taxon>Mollusca</taxon>
        <taxon>Bivalvia</taxon>
        <taxon>Autobranchia</taxon>
        <taxon>Pteriomorphia</taxon>
        <taxon>Ostreida</taxon>
        <taxon>Ostreoidea</taxon>
        <taxon>Ostreidae</taxon>
        <taxon>Magallana</taxon>
    </lineage>
</organism>
<dbReference type="HOGENOM" id="CLU_1908721_0_0_1"/>
<dbReference type="AlphaFoldDB" id="K1RK04"/>